<sequence>MPINLSCGPLGVNMLTPQPKEGKKKGTLGADPIGTHFRESQCIPHSLTNNSHHQLANENDEPGVHAACSAPVHAALLSAYVYKRGSEMSSSKGQQQHVPLYSLLGESSLQALCVVQSPTSEEEPLGSNGQQPNCHHQQQQQQSVDGTSSSLEEAAGRCGTPSHRQSRRRRPLSTEPALSSSSAAVKPASGRNLAPPAPTTPVKSHYKSIPAHKQPAKLAIADLVAQGNTTIGLYCGVDPVMQTTSTWPSFERRRRRRRVRVNTLQLSIDTVNQRVPHNRKVDEKKKDVGINELLLEAFPCPQREERIQDSDPDWEDHILYIWIVCAKKGNDVTSSRIASK</sequence>
<dbReference type="KEGG" id="dpx:DAPPUDRAFT_252676"/>
<evidence type="ECO:0000313" key="2">
    <source>
        <dbReference type="EMBL" id="EFX73714.1"/>
    </source>
</evidence>
<name>E9H386_DAPPU</name>
<keyword evidence="3" id="KW-1185">Reference proteome</keyword>
<evidence type="ECO:0000256" key="1">
    <source>
        <dbReference type="SAM" id="MobiDB-lite"/>
    </source>
</evidence>
<evidence type="ECO:0000313" key="3">
    <source>
        <dbReference type="Proteomes" id="UP000000305"/>
    </source>
</evidence>
<feature type="compositionally biased region" description="Low complexity" evidence="1">
    <location>
        <begin position="130"/>
        <end position="142"/>
    </location>
</feature>
<dbReference type="InParanoid" id="E9H386"/>
<proteinExistence type="predicted"/>
<protein>
    <submittedName>
        <fullName evidence="2">Uncharacterized protein</fullName>
    </submittedName>
</protein>
<dbReference type="AlphaFoldDB" id="E9H386"/>
<accession>E9H386</accession>
<dbReference type="EMBL" id="GL732588">
    <property type="protein sequence ID" value="EFX73714.1"/>
    <property type="molecule type" value="Genomic_DNA"/>
</dbReference>
<organism evidence="2 3">
    <name type="scientific">Daphnia pulex</name>
    <name type="common">Water flea</name>
    <dbReference type="NCBI Taxonomy" id="6669"/>
    <lineage>
        <taxon>Eukaryota</taxon>
        <taxon>Metazoa</taxon>
        <taxon>Ecdysozoa</taxon>
        <taxon>Arthropoda</taxon>
        <taxon>Crustacea</taxon>
        <taxon>Branchiopoda</taxon>
        <taxon>Diplostraca</taxon>
        <taxon>Cladocera</taxon>
        <taxon>Anomopoda</taxon>
        <taxon>Daphniidae</taxon>
        <taxon>Daphnia</taxon>
    </lineage>
</organism>
<dbReference type="Proteomes" id="UP000000305">
    <property type="component" value="Unassembled WGS sequence"/>
</dbReference>
<gene>
    <name evidence="2" type="ORF">DAPPUDRAFT_252676</name>
</gene>
<reference evidence="2 3" key="1">
    <citation type="journal article" date="2011" name="Science">
        <title>The ecoresponsive genome of Daphnia pulex.</title>
        <authorList>
            <person name="Colbourne J.K."/>
            <person name="Pfrender M.E."/>
            <person name="Gilbert D."/>
            <person name="Thomas W.K."/>
            <person name="Tucker A."/>
            <person name="Oakley T.H."/>
            <person name="Tokishita S."/>
            <person name="Aerts A."/>
            <person name="Arnold G.J."/>
            <person name="Basu M.K."/>
            <person name="Bauer D.J."/>
            <person name="Caceres C.E."/>
            <person name="Carmel L."/>
            <person name="Casola C."/>
            <person name="Choi J.H."/>
            <person name="Detter J.C."/>
            <person name="Dong Q."/>
            <person name="Dusheyko S."/>
            <person name="Eads B.D."/>
            <person name="Frohlich T."/>
            <person name="Geiler-Samerotte K.A."/>
            <person name="Gerlach D."/>
            <person name="Hatcher P."/>
            <person name="Jogdeo S."/>
            <person name="Krijgsveld J."/>
            <person name="Kriventseva E.V."/>
            <person name="Kultz D."/>
            <person name="Laforsch C."/>
            <person name="Lindquist E."/>
            <person name="Lopez J."/>
            <person name="Manak J.R."/>
            <person name="Muller J."/>
            <person name="Pangilinan J."/>
            <person name="Patwardhan R.P."/>
            <person name="Pitluck S."/>
            <person name="Pritham E.J."/>
            <person name="Rechtsteiner A."/>
            <person name="Rho M."/>
            <person name="Rogozin I.B."/>
            <person name="Sakarya O."/>
            <person name="Salamov A."/>
            <person name="Schaack S."/>
            <person name="Shapiro H."/>
            <person name="Shiga Y."/>
            <person name="Skalitzky C."/>
            <person name="Smith Z."/>
            <person name="Souvorov A."/>
            <person name="Sung W."/>
            <person name="Tang Z."/>
            <person name="Tsuchiya D."/>
            <person name="Tu H."/>
            <person name="Vos H."/>
            <person name="Wang M."/>
            <person name="Wolf Y.I."/>
            <person name="Yamagata H."/>
            <person name="Yamada T."/>
            <person name="Ye Y."/>
            <person name="Shaw J.R."/>
            <person name="Andrews J."/>
            <person name="Crease T.J."/>
            <person name="Tang H."/>
            <person name="Lucas S.M."/>
            <person name="Robertson H.M."/>
            <person name="Bork P."/>
            <person name="Koonin E.V."/>
            <person name="Zdobnov E.M."/>
            <person name="Grigoriev I.V."/>
            <person name="Lynch M."/>
            <person name="Boore J.L."/>
        </authorList>
    </citation>
    <scope>NUCLEOTIDE SEQUENCE [LARGE SCALE GENOMIC DNA]</scope>
</reference>
<dbReference type="HOGENOM" id="CLU_817012_0_0_1"/>
<feature type="region of interest" description="Disordered" evidence="1">
    <location>
        <begin position="116"/>
        <end position="209"/>
    </location>
</feature>